<evidence type="ECO:0000313" key="3">
    <source>
        <dbReference type="EMBL" id="GAA3584796.1"/>
    </source>
</evidence>
<feature type="chain" id="PRO_5046650570" evidence="1">
    <location>
        <begin position="23"/>
        <end position="273"/>
    </location>
</feature>
<gene>
    <name evidence="3" type="ORF">GCM10022419_078370</name>
</gene>
<dbReference type="Pfam" id="PF03009">
    <property type="entry name" value="GDPD"/>
    <property type="match status" value="1"/>
</dbReference>
<accession>A0ABP6YL52</accession>
<dbReference type="SUPFAM" id="SSF51695">
    <property type="entry name" value="PLC-like phosphodiesterases"/>
    <property type="match status" value="1"/>
</dbReference>
<dbReference type="PANTHER" id="PTHR46211:SF1">
    <property type="entry name" value="GLYCEROPHOSPHODIESTER PHOSPHODIESTERASE, CYTOPLASMIC"/>
    <property type="match status" value="1"/>
</dbReference>
<reference evidence="4" key="1">
    <citation type="journal article" date="2019" name="Int. J. Syst. Evol. Microbiol.">
        <title>The Global Catalogue of Microorganisms (GCM) 10K type strain sequencing project: providing services to taxonomists for standard genome sequencing and annotation.</title>
        <authorList>
            <consortium name="The Broad Institute Genomics Platform"/>
            <consortium name="The Broad Institute Genome Sequencing Center for Infectious Disease"/>
            <person name="Wu L."/>
            <person name="Ma J."/>
        </authorList>
    </citation>
    <scope>NUCLEOTIDE SEQUENCE [LARGE SCALE GENOMIC DNA]</scope>
    <source>
        <strain evidence="4">JCM 17326</strain>
    </source>
</reference>
<dbReference type="Proteomes" id="UP001500630">
    <property type="component" value="Unassembled WGS sequence"/>
</dbReference>
<keyword evidence="4" id="KW-1185">Reference proteome</keyword>
<organism evidence="3 4">
    <name type="scientific">Nonomuraea rosea</name>
    <dbReference type="NCBI Taxonomy" id="638574"/>
    <lineage>
        <taxon>Bacteria</taxon>
        <taxon>Bacillati</taxon>
        <taxon>Actinomycetota</taxon>
        <taxon>Actinomycetes</taxon>
        <taxon>Streptosporangiales</taxon>
        <taxon>Streptosporangiaceae</taxon>
        <taxon>Nonomuraea</taxon>
    </lineage>
</organism>
<dbReference type="InterPro" id="IPR030395">
    <property type="entry name" value="GP_PDE_dom"/>
</dbReference>
<proteinExistence type="predicted"/>
<evidence type="ECO:0000313" key="4">
    <source>
        <dbReference type="Proteomes" id="UP001500630"/>
    </source>
</evidence>
<keyword evidence="3" id="KW-0378">Hydrolase</keyword>
<dbReference type="PROSITE" id="PS51704">
    <property type="entry name" value="GP_PDE"/>
    <property type="match status" value="1"/>
</dbReference>
<dbReference type="PANTHER" id="PTHR46211">
    <property type="entry name" value="GLYCEROPHOSPHORYL DIESTER PHOSPHODIESTERASE"/>
    <property type="match status" value="1"/>
</dbReference>
<dbReference type="Gene3D" id="3.20.20.190">
    <property type="entry name" value="Phosphatidylinositol (PI) phosphodiesterase"/>
    <property type="match status" value="1"/>
</dbReference>
<evidence type="ECO:0000256" key="1">
    <source>
        <dbReference type="SAM" id="SignalP"/>
    </source>
</evidence>
<name>A0ABP6YL52_9ACTN</name>
<protein>
    <submittedName>
        <fullName evidence="3">Hydrolase</fullName>
    </submittedName>
</protein>
<sequence length="273" mass="29727">MFARLALILVTSLTFLSTPAVAAADSVLNVAHRGASAYAPENTIAAFELAASMGADVFELDVQETKDHALILMHDATLSRTTDAERLYPGLSPWNVRDLTLAQIRRLDAGSWRSSEYDDERVPTLGEALRAMSGTGLGLLLEIKDPERYPGIEARVAAELRRNSGWLSASRVAVQSFGWDSMRKLHELLPDVPIGLLGTPSSAELPELAEFADQINPPYTTLTAAYVQRVHGLGLDVLAWTVDGTDTMRRLLGYRVDGIITNRPDVLDDLLSG</sequence>
<comment type="caution">
    <text evidence="3">The sequence shown here is derived from an EMBL/GenBank/DDBJ whole genome shotgun (WGS) entry which is preliminary data.</text>
</comment>
<feature type="domain" description="GP-PDE" evidence="2">
    <location>
        <begin position="27"/>
        <end position="271"/>
    </location>
</feature>
<dbReference type="RefSeq" id="WP_345569941.1">
    <property type="nucleotide sequence ID" value="NZ_BAABDQ010000021.1"/>
</dbReference>
<dbReference type="InterPro" id="IPR017946">
    <property type="entry name" value="PLC-like_Pdiesterase_TIM-brl"/>
</dbReference>
<dbReference type="EMBL" id="BAABDQ010000021">
    <property type="protein sequence ID" value="GAA3584796.1"/>
    <property type="molecule type" value="Genomic_DNA"/>
</dbReference>
<feature type="signal peptide" evidence="1">
    <location>
        <begin position="1"/>
        <end position="22"/>
    </location>
</feature>
<evidence type="ECO:0000259" key="2">
    <source>
        <dbReference type="PROSITE" id="PS51704"/>
    </source>
</evidence>
<keyword evidence="1" id="KW-0732">Signal</keyword>
<dbReference type="GO" id="GO:0016787">
    <property type="term" value="F:hydrolase activity"/>
    <property type="evidence" value="ECO:0007669"/>
    <property type="project" value="UniProtKB-KW"/>
</dbReference>